<dbReference type="AlphaFoldDB" id="A0A851N811"/>
<dbReference type="GO" id="GO:0005858">
    <property type="term" value="C:axonemal dynein complex"/>
    <property type="evidence" value="ECO:0007669"/>
    <property type="project" value="InterPro"/>
</dbReference>
<protein>
    <submittedName>
        <fullName evidence="1">DRC1 protein</fullName>
    </submittedName>
</protein>
<dbReference type="Proteomes" id="UP000614027">
    <property type="component" value="Unassembled WGS sequence"/>
</dbReference>
<gene>
    <name evidence="1" type="primary">Drc1_0</name>
    <name evidence="1" type="ORF">CAMPRO_R13461</name>
</gene>
<reference evidence="1" key="1">
    <citation type="submission" date="2019-09" db="EMBL/GenBank/DDBJ databases">
        <title>Bird 10,000 Genomes (B10K) Project - Family phase.</title>
        <authorList>
            <person name="Zhang G."/>
        </authorList>
    </citation>
    <scope>NUCLEOTIDE SEQUENCE</scope>
    <source>
        <strain evidence="1">B10K-DU-001-09</strain>
        <tissue evidence="1">Muscle</tissue>
    </source>
</reference>
<dbReference type="EMBL" id="WBMV01007665">
    <property type="protein sequence ID" value="NXC34672.1"/>
    <property type="molecule type" value="Genomic_DNA"/>
</dbReference>
<dbReference type="GO" id="GO:0070286">
    <property type="term" value="P:axonemal dynein complex assembly"/>
    <property type="evidence" value="ECO:0007669"/>
    <property type="project" value="InterPro"/>
</dbReference>
<dbReference type="InterPro" id="IPR039750">
    <property type="entry name" value="DRC1/DRC2"/>
</dbReference>
<organism evidence="1 2">
    <name type="scientific">Campylorhamphus procurvoides</name>
    <dbReference type="NCBI Taxonomy" id="190295"/>
    <lineage>
        <taxon>Eukaryota</taxon>
        <taxon>Metazoa</taxon>
        <taxon>Chordata</taxon>
        <taxon>Craniata</taxon>
        <taxon>Vertebrata</taxon>
        <taxon>Euteleostomi</taxon>
        <taxon>Archelosauria</taxon>
        <taxon>Archosauria</taxon>
        <taxon>Dinosauria</taxon>
        <taxon>Saurischia</taxon>
        <taxon>Theropoda</taxon>
        <taxon>Coelurosauria</taxon>
        <taxon>Aves</taxon>
        <taxon>Neognathae</taxon>
        <taxon>Neoaves</taxon>
        <taxon>Telluraves</taxon>
        <taxon>Australaves</taxon>
        <taxon>Passeriformes</taxon>
        <taxon>Dendrocolaptidae</taxon>
        <taxon>Campylorhamphus</taxon>
    </lineage>
</organism>
<dbReference type="GO" id="GO:0003352">
    <property type="term" value="P:regulation of cilium movement"/>
    <property type="evidence" value="ECO:0007669"/>
    <property type="project" value="TreeGrafter"/>
</dbReference>
<feature type="non-terminal residue" evidence="1">
    <location>
        <position position="1"/>
    </location>
</feature>
<dbReference type="PANTHER" id="PTHR21625:SF1">
    <property type="entry name" value="DYNEIN REGULATORY COMPLEX PROTEIN 1"/>
    <property type="match status" value="1"/>
</dbReference>
<comment type="caution">
    <text evidence="1">The sequence shown here is derived from an EMBL/GenBank/DDBJ whole genome shotgun (WGS) entry which is preliminary data.</text>
</comment>
<accession>A0A851N811</accession>
<name>A0A851N811_9DEND</name>
<evidence type="ECO:0000313" key="2">
    <source>
        <dbReference type="Proteomes" id="UP000614027"/>
    </source>
</evidence>
<dbReference type="GO" id="GO:0060285">
    <property type="term" value="P:cilium-dependent cell motility"/>
    <property type="evidence" value="ECO:0007669"/>
    <property type="project" value="TreeGrafter"/>
</dbReference>
<proteinExistence type="predicted"/>
<sequence length="134" mass="15198">QSLESDRERITGQHKEMQKRMRHFAVSGAEKFRRVWLVNEEEAKGLMRKALEADRIIHVQQLGMPWEEPLHWFLDNVGPLGERPEKRAAIQVAGEVMKVPGKLAKDFWGVFHGSAGILGKSLAIPTWNHPGVPS</sequence>
<dbReference type="OrthoDB" id="10260459at2759"/>
<feature type="non-terminal residue" evidence="1">
    <location>
        <position position="134"/>
    </location>
</feature>
<evidence type="ECO:0000313" key="1">
    <source>
        <dbReference type="EMBL" id="NXC34672.1"/>
    </source>
</evidence>
<dbReference type="PANTHER" id="PTHR21625">
    <property type="entry name" value="NYD-SP28 PROTEIN"/>
    <property type="match status" value="1"/>
</dbReference>
<keyword evidence="2" id="KW-1185">Reference proteome</keyword>